<accession>A0A031LP89</accession>
<protein>
    <submittedName>
        <fullName evidence="1">Ornithine cyclodeaminase</fullName>
    </submittedName>
</protein>
<proteinExistence type="predicted"/>
<dbReference type="InterPro" id="IPR036291">
    <property type="entry name" value="NAD(P)-bd_dom_sf"/>
</dbReference>
<gene>
    <name evidence="1" type="ORF">CM19_05785</name>
</gene>
<dbReference type="PANTHER" id="PTHR13812">
    <property type="entry name" value="KETIMINE REDUCTASE MU-CRYSTALLIN"/>
    <property type="match status" value="1"/>
</dbReference>
<dbReference type="Gene3D" id="3.40.50.720">
    <property type="entry name" value="NAD(P)-binding Rossmann-like Domain"/>
    <property type="match status" value="1"/>
</dbReference>
<name>A0A031LP89_9CREN</name>
<evidence type="ECO:0000313" key="1">
    <source>
        <dbReference type="EMBL" id="EZQ06877.1"/>
    </source>
</evidence>
<dbReference type="Pfam" id="PF02423">
    <property type="entry name" value="OCD_Mu_crystall"/>
    <property type="match status" value="1"/>
</dbReference>
<keyword evidence="2" id="KW-1185">Reference proteome</keyword>
<dbReference type="AlphaFoldDB" id="A0A031LP89"/>
<dbReference type="GO" id="GO:0005737">
    <property type="term" value="C:cytoplasm"/>
    <property type="evidence" value="ECO:0007669"/>
    <property type="project" value="TreeGrafter"/>
</dbReference>
<evidence type="ECO:0000313" key="2">
    <source>
        <dbReference type="Proteomes" id="UP000024332"/>
    </source>
</evidence>
<dbReference type="SUPFAM" id="SSF51735">
    <property type="entry name" value="NAD(P)-binding Rossmann-fold domains"/>
    <property type="match status" value="1"/>
</dbReference>
<dbReference type="OrthoDB" id="21421at2157"/>
<dbReference type="PIRSF" id="PIRSF001439">
    <property type="entry name" value="CryM"/>
    <property type="match status" value="1"/>
</dbReference>
<reference evidence="1 2" key="1">
    <citation type="submission" date="2014-03" db="EMBL/GenBank/DDBJ databases">
        <title>Draft genome sequence of the novel thermoacidophilic archaea Acidianus copahuensis ALE1 strain, isolated from Copahue volcanic area in Neuquen Argentina.</title>
        <authorList>
            <person name="Urbieta M.S."/>
            <person name="Rascovan N."/>
            <person name="Castro C."/>
            <person name="Revale S."/>
            <person name="Giaveno M.A."/>
            <person name="Vazquez M.P."/>
            <person name="Donati E.R."/>
        </authorList>
    </citation>
    <scope>NUCLEOTIDE SEQUENCE [LARGE SCALE GENOMIC DNA]</scope>
    <source>
        <strain evidence="1 2">ALE1</strain>
    </source>
</reference>
<comment type="caution">
    <text evidence="1">The sequence shown here is derived from an EMBL/GenBank/DDBJ whole genome shotgun (WGS) entry which is preliminary data.</text>
</comment>
<organism evidence="1 2">
    <name type="scientific">Candidatus Acidianus copahuensis</name>
    <dbReference type="NCBI Taxonomy" id="1160895"/>
    <lineage>
        <taxon>Archaea</taxon>
        <taxon>Thermoproteota</taxon>
        <taxon>Thermoprotei</taxon>
        <taxon>Sulfolobales</taxon>
        <taxon>Sulfolobaceae</taxon>
        <taxon>Acidianus</taxon>
    </lineage>
</organism>
<dbReference type="Gene3D" id="3.30.1780.10">
    <property type="entry name" value="ornithine cyclodeaminase, domain 1"/>
    <property type="match status" value="1"/>
</dbReference>
<sequence length="300" mass="32618">MLVINREELENILRPKDVVDAAKDAFIAFSQGKVKQPERQVLNVKGNWWGIMPSYTDKAFSVKVISVINENKSRNLPTVQGTVLLMSPETGETLALIDGTILTAMRTAAASVLSTELTMGRKIHTLGIIGAGTEAYYHAKIGMGYLSVSRLLITARKSHFQLASKVGGEAVDHITLLKESDVIFSTTSSSVPVVLGDYLKDNFHVSSIGAHTPDSREIDDRAISKAKTFLVDSIDAVSREAGDYIQPMKKGLIKNVIEIGKAILEGNKISTPSIFKTVGIAAQDNFASYYAYKAAISRKL</sequence>
<dbReference type="STRING" id="1160895.CM19_05785"/>
<dbReference type="PANTHER" id="PTHR13812:SF19">
    <property type="entry name" value="KETIMINE REDUCTASE MU-CRYSTALLIN"/>
    <property type="match status" value="1"/>
</dbReference>
<dbReference type="RefSeq" id="WP_048099406.1">
    <property type="nucleotide sequence ID" value="NZ_JFZT01000039.1"/>
</dbReference>
<dbReference type="EMBL" id="JFZT01000039">
    <property type="protein sequence ID" value="EZQ06877.1"/>
    <property type="molecule type" value="Genomic_DNA"/>
</dbReference>
<dbReference type="Proteomes" id="UP000024332">
    <property type="component" value="Unassembled WGS sequence"/>
</dbReference>
<dbReference type="InterPro" id="IPR023401">
    <property type="entry name" value="ODC_N"/>
</dbReference>
<dbReference type="InterPro" id="IPR003462">
    <property type="entry name" value="ODC_Mu_crystall"/>
</dbReference>